<feature type="domain" description="CCAAT-binding factor" evidence="2">
    <location>
        <begin position="88"/>
        <end position="237"/>
    </location>
</feature>
<gene>
    <name evidence="5" type="ORF">FNK824_LOCUS746</name>
    <name evidence="4" type="ORF">JXQ802_LOCUS22679</name>
    <name evidence="3" type="ORF">PYM288_LOCUS1123</name>
</gene>
<dbReference type="PANTHER" id="PTHR12455">
    <property type="entry name" value="NUCLEOLAR COMPLEX PROTEIN 4"/>
    <property type="match status" value="1"/>
</dbReference>
<organism evidence="3 6">
    <name type="scientific">Rotaria sordida</name>
    <dbReference type="NCBI Taxonomy" id="392033"/>
    <lineage>
        <taxon>Eukaryota</taxon>
        <taxon>Metazoa</taxon>
        <taxon>Spiralia</taxon>
        <taxon>Gnathifera</taxon>
        <taxon>Rotifera</taxon>
        <taxon>Eurotatoria</taxon>
        <taxon>Bdelloidea</taxon>
        <taxon>Philodinida</taxon>
        <taxon>Philodinidae</taxon>
        <taxon>Rotaria</taxon>
    </lineage>
</organism>
<evidence type="ECO:0000313" key="7">
    <source>
        <dbReference type="Proteomes" id="UP000663870"/>
    </source>
</evidence>
<dbReference type="GO" id="GO:0030692">
    <property type="term" value="C:Noc4p-Nop14p complex"/>
    <property type="evidence" value="ECO:0007669"/>
    <property type="project" value="TreeGrafter"/>
</dbReference>
<dbReference type="Pfam" id="PF03914">
    <property type="entry name" value="CBF"/>
    <property type="match status" value="1"/>
</dbReference>
<evidence type="ECO:0000313" key="3">
    <source>
        <dbReference type="EMBL" id="CAF0733626.1"/>
    </source>
</evidence>
<sequence>MKTKEEKLIQYLFPTKKKNKTTNDSMDEKQKYDRRLLAFLSSDKLDATLYRRILLQIPTKIIPRMANPLLLADFLTSSYETQNNASKILALHGLYILMTQCNLEYPFFFGKLYSLLTIDLFNAKYKARFFYLLDIFLQSSHLPVNLIASFAKRLARLSLLIPQHDQCLIITFIYNLIIRHPTIRIMINRQQTQSIDSNKDIYSSKELDPNKTNAIESSLWEIESLTHHHHPDVATCALTLMSLRKKNNERDIHQLLEIDYDEMFEHDLNRPIRSDKKKDKTKNSECPINFNMTVSLFD</sequence>
<proteinExistence type="inferred from homology"/>
<name>A0A813N8S9_9BILA</name>
<evidence type="ECO:0000259" key="2">
    <source>
        <dbReference type="Pfam" id="PF03914"/>
    </source>
</evidence>
<evidence type="ECO:0000313" key="5">
    <source>
        <dbReference type="EMBL" id="CAF3546733.1"/>
    </source>
</evidence>
<dbReference type="EMBL" id="CAJNOH010000005">
    <property type="protein sequence ID" value="CAF0733626.1"/>
    <property type="molecule type" value="Genomic_DNA"/>
</dbReference>
<dbReference type="EMBL" id="CAJOBE010000034">
    <property type="protein sequence ID" value="CAF3546733.1"/>
    <property type="molecule type" value="Genomic_DNA"/>
</dbReference>
<dbReference type="InterPro" id="IPR005612">
    <property type="entry name" value="CCAAT-binding_factor"/>
</dbReference>
<dbReference type="InterPro" id="IPR027193">
    <property type="entry name" value="Noc4"/>
</dbReference>
<comment type="caution">
    <text evidence="3">The sequence shown here is derived from an EMBL/GenBank/DDBJ whole genome shotgun (WGS) entry which is preliminary data.</text>
</comment>
<dbReference type="GO" id="GO:0032040">
    <property type="term" value="C:small-subunit processome"/>
    <property type="evidence" value="ECO:0007669"/>
    <property type="project" value="TreeGrafter"/>
</dbReference>
<dbReference type="GO" id="GO:0042254">
    <property type="term" value="P:ribosome biogenesis"/>
    <property type="evidence" value="ECO:0007669"/>
    <property type="project" value="InterPro"/>
</dbReference>
<reference evidence="3" key="1">
    <citation type="submission" date="2021-02" db="EMBL/GenBank/DDBJ databases">
        <authorList>
            <person name="Nowell W R."/>
        </authorList>
    </citation>
    <scope>NUCLEOTIDE SEQUENCE</scope>
</reference>
<evidence type="ECO:0000313" key="4">
    <source>
        <dbReference type="EMBL" id="CAF1168878.1"/>
    </source>
</evidence>
<comment type="similarity">
    <text evidence="1">Belongs to the CBF/MAK21 family.</text>
</comment>
<evidence type="ECO:0000256" key="1">
    <source>
        <dbReference type="ARBA" id="ARBA00007797"/>
    </source>
</evidence>
<evidence type="ECO:0000313" key="6">
    <source>
        <dbReference type="Proteomes" id="UP000663854"/>
    </source>
</evidence>
<accession>A0A813N8S9</accession>
<dbReference type="EMBL" id="CAJNOL010000694">
    <property type="protein sequence ID" value="CAF1168878.1"/>
    <property type="molecule type" value="Genomic_DNA"/>
</dbReference>
<dbReference type="PANTHER" id="PTHR12455:SF0">
    <property type="entry name" value="NUCLEOLAR COMPLEX PROTEIN 4 HOMOLOG"/>
    <property type="match status" value="1"/>
</dbReference>
<dbReference type="Proteomes" id="UP000663874">
    <property type="component" value="Unassembled WGS sequence"/>
</dbReference>
<dbReference type="AlphaFoldDB" id="A0A813N8S9"/>
<protein>
    <recommendedName>
        <fullName evidence="2">CCAAT-binding factor domain-containing protein</fullName>
    </recommendedName>
</protein>
<dbReference type="Proteomes" id="UP000663854">
    <property type="component" value="Unassembled WGS sequence"/>
</dbReference>
<keyword evidence="7" id="KW-1185">Reference proteome</keyword>
<dbReference type="Proteomes" id="UP000663870">
    <property type="component" value="Unassembled WGS sequence"/>
</dbReference>